<dbReference type="EMBL" id="QJKJ01008231">
    <property type="protein sequence ID" value="RDX80412.1"/>
    <property type="molecule type" value="Genomic_DNA"/>
</dbReference>
<gene>
    <name evidence="1" type="ORF">CR513_39044</name>
</gene>
<sequence length="179" mass="20591">MDRSGTSNHNLGRKGEAILLEKNCMPLWTPDRHLWNQVVIYLHRTSPNQRSSRGKGTVDKGTTVGALVIPHIPHSTTQDTPFRLTFGKDAMIPLLVEESSPRATFFQPNNNEDELRVNIKLLQEEREMAHIQECATKVRVTKRHNSTEKVREGAFKLEHLDGRLVPHTWNTAMLRKYYN</sequence>
<organism evidence="1 2">
    <name type="scientific">Mucuna pruriens</name>
    <name type="common">Velvet bean</name>
    <name type="synonym">Dolichos pruriens</name>
    <dbReference type="NCBI Taxonomy" id="157652"/>
    <lineage>
        <taxon>Eukaryota</taxon>
        <taxon>Viridiplantae</taxon>
        <taxon>Streptophyta</taxon>
        <taxon>Embryophyta</taxon>
        <taxon>Tracheophyta</taxon>
        <taxon>Spermatophyta</taxon>
        <taxon>Magnoliopsida</taxon>
        <taxon>eudicotyledons</taxon>
        <taxon>Gunneridae</taxon>
        <taxon>Pentapetalae</taxon>
        <taxon>rosids</taxon>
        <taxon>fabids</taxon>
        <taxon>Fabales</taxon>
        <taxon>Fabaceae</taxon>
        <taxon>Papilionoideae</taxon>
        <taxon>50 kb inversion clade</taxon>
        <taxon>NPAAA clade</taxon>
        <taxon>indigoferoid/millettioid clade</taxon>
        <taxon>Phaseoleae</taxon>
        <taxon>Mucuna</taxon>
    </lineage>
</organism>
<evidence type="ECO:0000313" key="1">
    <source>
        <dbReference type="EMBL" id="RDX80412.1"/>
    </source>
</evidence>
<proteinExistence type="predicted"/>
<evidence type="ECO:0000313" key="2">
    <source>
        <dbReference type="Proteomes" id="UP000257109"/>
    </source>
</evidence>
<reference evidence="1" key="1">
    <citation type="submission" date="2018-05" db="EMBL/GenBank/DDBJ databases">
        <title>Draft genome of Mucuna pruriens seed.</title>
        <authorList>
            <person name="Nnadi N.E."/>
            <person name="Vos R."/>
            <person name="Hasami M.H."/>
            <person name="Devisetty U.K."/>
            <person name="Aguiy J.C."/>
        </authorList>
    </citation>
    <scope>NUCLEOTIDE SEQUENCE [LARGE SCALE GENOMIC DNA]</scope>
    <source>
        <strain evidence="1">JCA_2017</strain>
    </source>
</reference>
<feature type="non-terminal residue" evidence="1">
    <location>
        <position position="1"/>
    </location>
</feature>
<protein>
    <submittedName>
        <fullName evidence="1">Uncharacterized protein</fullName>
    </submittedName>
</protein>
<comment type="caution">
    <text evidence="1">The sequence shown here is derived from an EMBL/GenBank/DDBJ whole genome shotgun (WGS) entry which is preliminary data.</text>
</comment>
<dbReference type="Proteomes" id="UP000257109">
    <property type="component" value="Unassembled WGS sequence"/>
</dbReference>
<dbReference type="AlphaFoldDB" id="A0A371FQ79"/>
<accession>A0A371FQ79</accession>
<dbReference type="OrthoDB" id="1744372at2759"/>
<name>A0A371FQ79_MUCPR</name>
<keyword evidence="2" id="KW-1185">Reference proteome</keyword>